<dbReference type="EMBL" id="BLXT01003574">
    <property type="protein sequence ID" value="GFO02135.1"/>
    <property type="molecule type" value="Genomic_DNA"/>
</dbReference>
<dbReference type="InterPro" id="IPR008069">
    <property type="entry name" value="Cyt_P450_E_grp-I_CYP2D-like"/>
</dbReference>
<dbReference type="FunFam" id="1.10.630.10:FF:000036">
    <property type="entry name" value="CYtochrome P450 family"/>
    <property type="match status" value="1"/>
</dbReference>
<keyword evidence="9 10" id="KW-0349">Heme</keyword>
<comment type="cofactor">
    <cofactor evidence="1 9">
        <name>heme</name>
        <dbReference type="ChEBI" id="CHEBI:30413"/>
    </cofactor>
</comment>
<dbReference type="InterPro" id="IPR036396">
    <property type="entry name" value="Cyt_P450_sf"/>
</dbReference>
<keyword evidence="11" id="KW-0812">Transmembrane</keyword>
<evidence type="ECO:0000256" key="9">
    <source>
        <dbReference type="PIRSR" id="PIRSR602401-1"/>
    </source>
</evidence>
<dbReference type="GO" id="GO:0006082">
    <property type="term" value="P:organic acid metabolic process"/>
    <property type="evidence" value="ECO:0007669"/>
    <property type="project" value="TreeGrafter"/>
</dbReference>
<dbReference type="GO" id="GO:0020037">
    <property type="term" value="F:heme binding"/>
    <property type="evidence" value="ECO:0007669"/>
    <property type="project" value="InterPro"/>
</dbReference>
<dbReference type="InterPro" id="IPR001128">
    <property type="entry name" value="Cyt_P450"/>
</dbReference>
<evidence type="ECO:0000256" key="11">
    <source>
        <dbReference type="SAM" id="Phobius"/>
    </source>
</evidence>
<dbReference type="InterPro" id="IPR002401">
    <property type="entry name" value="Cyt_P450_E_grp-I"/>
</dbReference>
<evidence type="ECO:0000313" key="12">
    <source>
        <dbReference type="EMBL" id="GFO02135.1"/>
    </source>
</evidence>
<dbReference type="GO" id="GO:0016712">
    <property type="term" value="F:oxidoreductase activity, acting on paired donors, with incorporation or reduction of molecular oxygen, reduced flavin or flavoprotein as one donor, and incorporation of one atom of oxygen"/>
    <property type="evidence" value="ECO:0007669"/>
    <property type="project" value="InterPro"/>
</dbReference>
<gene>
    <name evidence="12" type="ORF">PoB_002864000</name>
</gene>
<dbReference type="PROSITE" id="PS00086">
    <property type="entry name" value="CYTOCHROME_P450"/>
    <property type="match status" value="1"/>
</dbReference>
<evidence type="ECO:0000256" key="8">
    <source>
        <dbReference type="ARBA" id="ARBA00023136"/>
    </source>
</evidence>
<name>A0AAV4A407_9GAST</name>
<dbReference type="Proteomes" id="UP000735302">
    <property type="component" value="Unassembled WGS sequence"/>
</dbReference>
<evidence type="ECO:0000256" key="7">
    <source>
        <dbReference type="ARBA" id="ARBA00023033"/>
    </source>
</evidence>
<dbReference type="PANTHER" id="PTHR24300">
    <property type="entry name" value="CYTOCHROME P450 508A4-RELATED"/>
    <property type="match status" value="1"/>
</dbReference>
<evidence type="ECO:0000256" key="4">
    <source>
        <dbReference type="ARBA" id="ARBA00022723"/>
    </source>
</evidence>
<keyword evidence="5 10" id="KW-0560">Oxidoreductase</keyword>
<evidence type="ECO:0000256" key="1">
    <source>
        <dbReference type="ARBA" id="ARBA00001971"/>
    </source>
</evidence>
<keyword evidence="11" id="KW-1133">Transmembrane helix</keyword>
<keyword evidence="6 9" id="KW-0408">Iron</keyword>
<keyword evidence="8 11" id="KW-0472">Membrane</keyword>
<dbReference type="Pfam" id="PF00067">
    <property type="entry name" value="p450"/>
    <property type="match status" value="1"/>
</dbReference>
<proteinExistence type="inferred from homology"/>
<dbReference type="PRINTS" id="PR00385">
    <property type="entry name" value="P450"/>
</dbReference>
<dbReference type="PRINTS" id="PR00463">
    <property type="entry name" value="EP450I"/>
</dbReference>
<dbReference type="InterPro" id="IPR050182">
    <property type="entry name" value="Cytochrome_P450_fam2"/>
</dbReference>
<evidence type="ECO:0000256" key="3">
    <source>
        <dbReference type="ARBA" id="ARBA00010617"/>
    </source>
</evidence>
<feature type="binding site" description="axial binding residue" evidence="9">
    <location>
        <position position="441"/>
    </location>
    <ligand>
        <name>heme</name>
        <dbReference type="ChEBI" id="CHEBI:30413"/>
    </ligand>
    <ligandPart>
        <name>Fe</name>
        <dbReference type="ChEBI" id="CHEBI:18248"/>
    </ligandPart>
</feature>
<comment type="similarity">
    <text evidence="3 10">Belongs to the cytochrome P450 family.</text>
</comment>
<dbReference type="SUPFAM" id="SSF48264">
    <property type="entry name" value="Cytochrome P450"/>
    <property type="match status" value="1"/>
</dbReference>
<reference evidence="12 13" key="1">
    <citation type="journal article" date="2021" name="Elife">
        <title>Chloroplast acquisition without the gene transfer in kleptoplastic sea slugs, Plakobranchus ocellatus.</title>
        <authorList>
            <person name="Maeda T."/>
            <person name="Takahashi S."/>
            <person name="Yoshida T."/>
            <person name="Shimamura S."/>
            <person name="Takaki Y."/>
            <person name="Nagai Y."/>
            <person name="Toyoda A."/>
            <person name="Suzuki Y."/>
            <person name="Arimoto A."/>
            <person name="Ishii H."/>
            <person name="Satoh N."/>
            <person name="Nishiyama T."/>
            <person name="Hasebe M."/>
            <person name="Maruyama T."/>
            <person name="Minagawa J."/>
            <person name="Obokata J."/>
            <person name="Shigenobu S."/>
        </authorList>
    </citation>
    <scope>NUCLEOTIDE SEQUENCE [LARGE SCALE GENOMIC DNA]</scope>
</reference>
<evidence type="ECO:0000256" key="6">
    <source>
        <dbReference type="ARBA" id="ARBA00023004"/>
    </source>
</evidence>
<comment type="caution">
    <text evidence="12">The sequence shown here is derived from an EMBL/GenBank/DDBJ whole genome shotgun (WGS) entry which is preliminary data.</text>
</comment>
<evidence type="ECO:0000256" key="5">
    <source>
        <dbReference type="ARBA" id="ARBA00023002"/>
    </source>
</evidence>
<keyword evidence="7 10" id="KW-0503">Monooxygenase</keyword>
<evidence type="ECO:0000256" key="10">
    <source>
        <dbReference type="RuleBase" id="RU000461"/>
    </source>
</evidence>
<protein>
    <submittedName>
        <fullName evidence="12">Cytochrome p450 ii f2-like protein ii</fullName>
    </submittedName>
</protein>
<dbReference type="GO" id="GO:0006805">
    <property type="term" value="P:xenobiotic metabolic process"/>
    <property type="evidence" value="ECO:0007669"/>
    <property type="project" value="TreeGrafter"/>
</dbReference>
<dbReference type="GO" id="GO:0016020">
    <property type="term" value="C:membrane"/>
    <property type="evidence" value="ECO:0007669"/>
    <property type="project" value="UniProtKB-SubCell"/>
</dbReference>
<comment type="subcellular location">
    <subcellularLocation>
        <location evidence="2">Membrane</location>
    </subcellularLocation>
</comment>
<sequence length="503" mass="56659">MFGLDQTTFMSITAALLGFFYYVLVSPASKSRQKLPPCPARPWPLLGNITSLEENPRQQFKQWHKQHGDLFSIYFGNTLVVVVNGYKMIRESLVSKGNAFLDRPPMVANDLIGMRDAGLAFNCGPAWKEARSTTMLILKEFGLGKDTLAQRVQEEVNYFIEKLADLRGEATDIQYIIHISVSNVIASIIVGKRFSYDDARLKKAVESVVQLASCAREAAAINYLPVLRYLPGDMFNSQRLLQATTTMRDFFAEFFSQSEVDEPGENFISSYKQKREEKLKAGETTSLSDKNLMKTLMDLLGAGTETTSSTISWCLLYILHHPEVQLKIHEELDQVVGQNRKPNLDDKPRLPYLDAVIKESQRLASVVPFSIMRLASKDVVLGKYVIPEGTSVIPNLDSVLHDPEIWGSDAEDFRPERFLNSDGTVRHREEFIPFSVGRRNCLGMSVAQTELFLFLSAMFQRFKFVLPAPGDLPSLKETFGLTAVPAAYKVRCLDRLQENVTKS</sequence>
<dbReference type="PANTHER" id="PTHR24300:SF375">
    <property type="entry name" value="CYTOCHROME P450 FAMILY"/>
    <property type="match status" value="1"/>
</dbReference>
<feature type="transmembrane region" description="Helical" evidence="11">
    <location>
        <begin position="6"/>
        <end position="25"/>
    </location>
</feature>
<dbReference type="AlphaFoldDB" id="A0AAV4A407"/>
<keyword evidence="13" id="KW-1185">Reference proteome</keyword>
<evidence type="ECO:0000313" key="13">
    <source>
        <dbReference type="Proteomes" id="UP000735302"/>
    </source>
</evidence>
<accession>A0AAV4A407</accession>
<dbReference type="Gene3D" id="1.10.630.10">
    <property type="entry name" value="Cytochrome P450"/>
    <property type="match status" value="1"/>
</dbReference>
<dbReference type="GO" id="GO:0005737">
    <property type="term" value="C:cytoplasm"/>
    <property type="evidence" value="ECO:0007669"/>
    <property type="project" value="TreeGrafter"/>
</dbReference>
<organism evidence="12 13">
    <name type="scientific">Plakobranchus ocellatus</name>
    <dbReference type="NCBI Taxonomy" id="259542"/>
    <lineage>
        <taxon>Eukaryota</taxon>
        <taxon>Metazoa</taxon>
        <taxon>Spiralia</taxon>
        <taxon>Lophotrochozoa</taxon>
        <taxon>Mollusca</taxon>
        <taxon>Gastropoda</taxon>
        <taxon>Heterobranchia</taxon>
        <taxon>Euthyneura</taxon>
        <taxon>Panpulmonata</taxon>
        <taxon>Sacoglossa</taxon>
        <taxon>Placobranchoidea</taxon>
        <taxon>Plakobranchidae</taxon>
        <taxon>Plakobranchus</taxon>
    </lineage>
</organism>
<dbReference type="PRINTS" id="PR01686">
    <property type="entry name" value="EP450ICYP2D"/>
</dbReference>
<dbReference type="GO" id="GO:0005506">
    <property type="term" value="F:iron ion binding"/>
    <property type="evidence" value="ECO:0007669"/>
    <property type="project" value="InterPro"/>
</dbReference>
<evidence type="ECO:0000256" key="2">
    <source>
        <dbReference type="ARBA" id="ARBA00004370"/>
    </source>
</evidence>
<keyword evidence="4 9" id="KW-0479">Metal-binding</keyword>
<dbReference type="InterPro" id="IPR017972">
    <property type="entry name" value="Cyt_P450_CS"/>
</dbReference>